<dbReference type="InterPro" id="IPR000242">
    <property type="entry name" value="PTP_cat"/>
</dbReference>
<evidence type="ECO:0000259" key="2">
    <source>
        <dbReference type="PROSITE" id="PS50055"/>
    </source>
</evidence>
<evidence type="ECO:0008006" key="6">
    <source>
        <dbReference type="Google" id="ProtNLM"/>
    </source>
</evidence>
<dbReference type="GO" id="GO:0016791">
    <property type="term" value="F:phosphatase activity"/>
    <property type="evidence" value="ECO:0007669"/>
    <property type="project" value="UniProtKB-ARBA"/>
</dbReference>
<evidence type="ECO:0000313" key="5">
    <source>
        <dbReference type="Proteomes" id="UP001605036"/>
    </source>
</evidence>
<dbReference type="EMBL" id="JBHFFA010000008">
    <property type="protein sequence ID" value="KAL2608205.1"/>
    <property type="molecule type" value="Genomic_DNA"/>
</dbReference>
<dbReference type="PANTHER" id="PTHR43883:SF1">
    <property type="entry name" value="GLUCONOKINASE"/>
    <property type="match status" value="1"/>
</dbReference>
<dbReference type="Pfam" id="PF09414">
    <property type="entry name" value="RNA_ligase"/>
    <property type="match status" value="1"/>
</dbReference>
<keyword evidence="5" id="KW-1185">Reference proteome</keyword>
<comment type="caution">
    <text evidence="4">The sequence shown here is derived from an EMBL/GenBank/DDBJ whole genome shotgun (WGS) entry which is preliminary data.</text>
</comment>
<gene>
    <name evidence="4" type="ORF">R1flu_026778</name>
</gene>
<dbReference type="PANTHER" id="PTHR43883">
    <property type="entry name" value="SLR0207 PROTEIN"/>
    <property type="match status" value="1"/>
</dbReference>
<proteinExistence type="predicted"/>
<dbReference type="InterPro" id="IPR027417">
    <property type="entry name" value="P-loop_NTPase"/>
</dbReference>
<dbReference type="SUPFAM" id="SSF56091">
    <property type="entry name" value="DNA ligase/mRNA capping enzyme, catalytic domain"/>
    <property type="match status" value="1"/>
</dbReference>
<dbReference type="InterPro" id="IPR029021">
    <property type="entry name" value="Prot-tyrosine_phosphatase-like"/>
</dbReference>
<feature type="domain" description="Tyrosine-protein phosphatase" evidence="2">
    <location>
        <begin position="398"/>
        <end position="511"/>
    </location>
</feature>
<dbReference type="AlphaFoldDB" id="A0ABD1XGZ5"/>
<dbReference type="Gene3D" id="3.30.470.30">
    <property type="entry name" value="DNA ligase/mRNA capping enzyme"/>
    <property type="match status" value="1"/>
</dbReference>
<feature type="domain" description="Tyrosine specific protein phosphatases" evidence="3">
    <location>
        <begin position="425"/>
        <end position="502"/>
    </location>
</feature>
<dbReference type="PROSITE" id="PS50056">
    <property type="entry name" value="TYR_PHOSPHATASE_2"/>
    <property type="match status" value="1"/>
</dbReference>
<dbReference type="SUPFAM" id="SSF52540">
    <property type="entry name" value="P-loop containing nucleoside triphosphate hydrolases"/>
    <property type="match status" value="1"/>
</dbReference>
<dbReference type="Pfam" id="PF13671">
    <property type="entry name" value="AAA_33"/>
    <property type="match status" value="1"/>
</dbReference>
<evidence type="ECO:0000259" key="3">
    <source>
        <dbReference type="PROSITE" id="PS50056"/>
    </source>
</evidence>
<dbReference type="InterPro" id="IPR021122">
    <property type="entry name" value="RNA_ligase_dom_REL/Rnl2"/>
</dbReference>
<dbReference type="Proteomes" id="UP001605036">
    <property type="component" value="Unassembled WGS sequence"/>
</dbReference>
<dbReference type="InterPro" id="IPR000387">
    <property type="entry name" value="Tyr_Pase_dom"/>
</dbReference>
<dbReference type="Gene3D" id="3.40.50.300">
    <property type="entry name" value="P-loop containing nucleotide triphosphate hydrolases"/>
    <property type="match status" value="1"/>
</dbReference>
<dbReference type="Pfam" id="PF22784">
    <property type="entry name" value="PTP-SAK"/>
    <property type="match status" value="1"/>
</dbReference>
<reference evidence="4 5" key="1">
    <citation type="submission" date="2024-09" db="EMBL/GenBank/DDBJ databases">
        <title>Chromosome-scale assembly of Riccia fluitans.</title>
        <authorList>
            <person name="Paukszto L."/>
            <person name="Sawicki J."/>
            <person name="Karawczyk K."/>
            <person name="Piernik-Szablinska J."/>
            <person name="Szczecinska M."/>
            <person name="Mazdziarz M."/>
        </authorList>
    </citation>
    <scope>NUCLEOTIDE SEQUENCE [LARGE SCALE GENOMIC DNA]</scope>
    <source>
        <strain evidence="4">Rf_01</strain>
        <tissue evidence="4">Aerial parts of the thallus</tissue>
    </source>
</reference>
<evidence type="ECO:0000313" key="4">
    <source>
        <dbReference type="EMBL" id="KAL2608205.1"/>
    </source>
</evidence>
<dbReference type="SMART" id="SM00404">
    <property type="entry name" value="PTPc_motif"/>
    <property type="match status" value="1"/>
</dbReference>
<organism evidence="4 5">
    <name type="scientific">Riccia fluitans</name>
    <dbReference type="NCBI Taxonomy" id="41844"/>
    <lineage>
        <taxon>Eukaryota</taxon>
        <taxon>Viridiplantae</taxon>
        <taxon>Streptophyta</taxon>
        <taxon>Embryophyta</taxon>
        <taxon>Marchantiophyta</taxon>
        <taxon>Marchantiopsida</taxon>
        <taxon>Marchantiidae</taxon>
        <taxon>Marchantiales</taxon>
        <taxon>Ricciaceae</taxon>
        <taxon>Riccia</taxon>
    </lineage>
</organism>
<keyword evidence="1" id="KW-0378">Hydrolase</keyword>
<dbReference type="CDD" id="cd14504">
    <property type="entry name" value="DUSP23"/>
    <property type="match status" value="1"/>
</dbReference>
<protein>
    <recommendedName>
        <fullName evidence="6">Tyrosine specific protein phosphatases domain-containing protein</fullName>
    </recommendedName>
</protein>
<dbReference type="Gene3D" id="3.90.190.10">
    <property type="entry name" value="Protein tyrosine phosphatase superfamily"/>
    <property type="match status" value="1"/>
</dbReference>
<dbReference type="InterPro" id="IPR052732">
    <property type="entry name" value="Cell-binding_unc_protein"/>
</dbReference>
<dbReference type="InterPro" id="IPR003595">
    <property type="entry name" value="Tyr_Pase_cat"/>
</dbReference>
<name>A0ABD1XGZ5_9MARC</name>
<accession>A0ABD1XGZ5</accession>
<sequence length="974" mass="109948">MDSTEAFTIKKIEGKLVVVSDNVDALAQRILSESISGFDVPRIFTSITIASENEVRDISSSYRNQGERKTDTYRTIVPLGFQFKEEELSIAIVWTTGDQLRRGMGLPLKEFFIGIPGKDFYPGSQMPQLRKLSVDEVQNLVSYCRTSAAQEANQAHPSPDQWLKIADHLIQAESGVDPEVLDLLVVKMYKLKNFEKGFEISKRLRSLFASDPRGWFRMAAYFSHQGRSGGPGYAWKLAMMLYGEALKFSLELKNHTDSPQKLTYVEKLSVQAVQAILTCARHTEFDCIATEVEIADFPEEFYALMVPWNPKVREAVIEAFRERGEPDPTTILSLASRDKVCFYSPKRKQFCKLPRFFRWITPFRMAVMSTPRNAEDVEMLAALGIQIVVTLTKEEPLSKDWFNEAITNTFMPVSNYKAPTIAQVDNFFNLIDNSLSSPQASALLVHCGGGKGRAGTFVACYLARYGFTGISDAYPRYSSSSEVINIVRNMRPGSIETEEQERFVSTFVKELWRRAETGGKLVLLPEPQPEDSSNNLLLHVDGVFQSHSCKLIVCCGIPGSGKSTAAHALETRGGWVVVSQDETGSRDACGKVIFTAVRQGKPVIVDRCNPTVEDRKEWVDMVGLPRNQTLCLFFDYNEDLCLQRANQRIDHPTLEAGRARNAVRSMQKSLQPPSLVERFGAVVTIRSIAESDRFVEKLVGCNVTPSSSSHQKINASSSSSLSQEGNEKFAKFHKFPRTRHLMNFGSATRDDLVMTWHEANAFLRSEGDGMNPVIVTFEEKVDGANMGLSIDPDTGQIQTQNRSHFVTSKSHQQFKKLDLWISNHRESLLAVLAPDDDTPPDRYILFGEWLQATHSIRYTHLPDYFLAFDIYDVVEDKFWSRERFDKIMGQTCIHSVPTIPVPELTDDLFQQLMNRTSSFYDGPVEGVYIRRDVGPFLLDRAKVVRKNFITGNAHWTKQMITNNIIGWNSENETP</sequence>
<dbReference type="SUPFAM" id="SSF52799">
    <property type="entry name" value="(Phosphotyrosine protein) phosphatases II"/>
    <property type="match status" value="1"/>
</dbReference>
<evidence type="ECO:0000256" key="1">
    <source>
        <dbReference type="ARBA" id="ARBA00022801"/>
    </source>
</evidence>
<dbReference type="InterPro" id="IPR057023">
    <property type="entry name" value="PTP-SAK"/>
</dbReference>
<dbReference type="PROSITE" id="PS50055">
    <property type="entry name" value="TYR_PHOSPHATASE_PTP"/>
    <property type="match status" value="1"/>
</dbReference>